<dbReference type="Proteomes" id="UP000886879">
    <property type="component" value="Unassembled WGS sequence"/>
</dbReference>
<evidence type="ECO:0000313" key="3">
    <source>
        <dbReference type="Proteomes" id="UP000886879"/>
    </source>
</evidence>
<evidence type="ECO:0000256" key="1">
    <source>
        <dbReference type="SAM" id="Coils"/>
    </source>
</evidence>
<reference evidence="2" key="2">
    <citation type="journal article" date="2021" name="PeerJ">
        <title>Extensive microbial diversity within the chicken gut microbiome revealed by metagenomics and culture.</title>
        <authorList>
            <person name="Gilroy R."/>
            <person name="Ravi A."/>
            <person name="Getino M."/>
            <person name="Pursley I."/>
            <person name="Horton D.L."/>
            <person name="Alikhan N.F."/>
            <person name="Baker D."/>
            <person name="Gharbi K."/>
            <person name="Hall N."/>
            <person name="Watson M."/>
            <person name="Adriaenssens E.M."/>
            <person name="Foster-Nyarko E."/>
            <person name="Jarju S."/>
            <person name="Secka A."/>
            <person name="Antonio M."/>
            <person name="Oren A."/>
            <person name="Chaudhuri R.R."/>
            <person name="La Ragione R."/>
            <person name="Hildebrand F."/>
            <person name="Pallen M.J."/>
        </authorList>
    </citation>
    <scope>NUCLEOTIDE SEQUENCE</scope>
    <source>
        <strain evidence="2">ChiGjej2B2-12916</strain>
    </source>
</reference>
<name>A0A9D0YR43_9FIRM</name>
<accession>A0A9D0YR43</accession>
<proteinExistence type="predicted"/>
<sequence length="106" mass="12542">MDYTMLIDRILEAERSARDVAEEVKTQKANFEAELEQEKAAIRQKYLDRAKAWLEELKSQEEEKKEQLIAAQKVRLDDANAKMERAYTRYGDNWVHTLFHQTVDIP</sequence>
<dbReference type="EMBL" id="DVFO01000022">
    <property type="protein sequence ID" value="HIQ60434.1"/>
    <property type="molecule type" value="Genomic_DNA"/>
</dbReference>
<evidence type="ECO:0000313" key="2">
    <source>
        <dbReference type="EMBL" id="HIQ60434.1"/>
    </source>
</evidence>
<protein>
    <submittedName>
        <fullName evidence="2">Uncharacterized protein</fullName>
    </submittedName>
</protein>
<dbReference type="AlphaFoldDB" id="A0A9D0YR43"/>
<reference evidence="2" key="1">
    <citation type="submission" date="2020-10" db="EMBL/GenBank/DDBJ databases">
        <authorList>
            <person name="Gilroy R."/>
        </authorList>
    </citation>
    <scope>NUCLEOTIDE SEQUENCE</scope>
    <source>
        <strain evidence="2">ChiGjej2B2-12916</strain>
    </source>
</reference>
<organism evidence="2 3">
    <name type="scientific">Candidatus Enterenecus faecium</name>
    <dbReference type="NCBI Taxonomy" id="2840780"/>
    <lineage>
        <taxon>Bacteria</taxon>
        <taxon>Bacillati</taxon>
        <taxon>Bacillota</taxon>
        <taxon>Clostridia</taxon>
        <taxon>Eubacteriales</taxon>
        <taxon>Candidatus Enterenecus</taxon>
    </lineage>
</organism>
<feature type="coiled-coil region" evidence="1">
    <location>
        <begin position="10"/>
        <end position="74"/>
    </location>
</feature>
<gene>
    <name evidence="2" type="ORF">IAD31_02410</name>
</gene>
<comment type="caution">
    <text evidence="2">The sequence shown here is derived from an EMBL/GenBank/DDBJ whole genome shotgun (WGS) entry which is preliminary data.</text>
</comment>
<keyword evidence="1" id="KW-0175">Coiled coil</keyword>